<accession>A0A162XHZ4</accession>
<dbReference type="EMBL" id="LQRT01000046">
    <property type="protein sequence ID" value="KZS38648.1"/>
    <property type="molecule type" value="Genomic_DNA"/>
</dbReference>
<comment type="caution">
    <text evidence="1">The sequence shown here is derived from an EMBL/GenBank/DDBJ whole genome shotgun (WGS) entry which is preliminary data.</text>
</comment>
<evidence type="ECO:0008006" key="3">
    <source>
        <dbReference type="Google" id="ProtNLM"/>
    </source>
</evidence>
<sequence>MFNIKNILVKIKSLLYIIFILVSSLHAQRKTALKTDKEIEGYKLIPQEKVFIHYNSSLIFAGEYLYYSLYCFNTQNNQLSTISTVAYVSLINENNESVFQHKIKLVKGRGQGDFFVPVAIPSGNYKLVGYTQWMLNENSGYFNEDISILNPYQGNQSKVLVENDSLLVPSKQSLVNTNFSSTKKINELKLGVTLDRTTYTRRAPVKLTLECNAFQNNKANVSISIRRKDTFIKSIPQNTIGFSKASIDGSLEKKNISPGTLVFLPEMRGELMYGRILTSDSSLPIALQNVGVSIAGEVSDLKIVTTDEKGRFVFNLHDRNNKNEVRIQVLGENKGKYVIKLDEFPEIKNFTNDFYQFKITTSYKNQIEKRSVHNQIENSFYGVKPDTIQEAFNMNSFYGENIITYNLDDYTRFNTVKETIIEVVEGVWIKKDANGNRVFGVRGNYPEIGAKQMPPLLIVDGIFIQEQDKVIEYDARNVKSISFIRDKYYVGAKVFDGVVIIKNIDETFLKTSKEKVNLAPIQLADLKTEKKYFNQRYDSQEEYSRIPDYRNQLLWRPNVVLNNPKYDINFFTSDVAGQYEISIEGFTNDNQPISIKEYFAVE</sequence>
<dbReference type="Proteomes" id="UP000076715">
    <property type="component" value="Unassembled WGS sequence"/>
</dbReference>
<gene>
    <name evidence="1" type="ORF">AWE51_13715</name>
</gene>
<dbReference type="AlphaFoldDB" id="A0A162XHZ4"/>
<protein>
    <recommendedName>
        <fullName evidence="3">Macroglobulin domain-containing protein</fullName>
    </recommendedName>
</protein>
<organism evidence="1 2">
    <name type="scientific">Aquimarina aggregata</name>
    <dbReference type="NCBI Taxonomy" id="1642818"/>
    <lineage>
        <taxon>Bacteria</taxon>
        <taxon>Pseudomonadati</taxon>
        <taxon>Bacteroidota</taxon>
        <taxon>Flavobacteriia</taxon>
        <taxon>Flavobacteriales</taxon>
        <taxon>Flavobacteriaceae</taxon>
        <taxon>Aquimarina</taxon>
    </lineage>
</organism>
<proteinExistence type="predicted"/>
<evidence type="ECO:0000313" key="2">
    <source>
        <dbReference type="Proteomes" id="UP000076715"/>
    </source>
</evidence>
<reference evidence="1 2" key="1">
    <citation type="submission" date="2016-01" db="EMBL/GenBank/DDBJ databases">
        <title>The draft genome sequence of Aquimarina sp. RZW4-3-2.</title>
        <authorList>
            <person name="Wang Y."/>
        </authorList>
    </citation>
    <scope>NUCLEOTIDE SEQUENCE [LARGE SCALE GENOMIC DNA]</scope>
    <source>
        <strain evidence="1 2">RZW4-3-2</strain>
    </source>
</reference>
<evidence type="ECO:0000313" key="1">
    <source>
        <dbReference type="EMBL" id="KZS38648.1"/>
    </source>
</evidence>
<dbReference type="STRING" id="1642818.AWE51_13715"/>
<name>A0A162XHZ4_9FLAO</name>
<keyword evidence="2" id="KW-1185">Reference proteome</keyword>